<organism evidence="1 2">
    <name type="scientific">Kineobactrum salinum</name>
    <dbReference type="NCBI Taxonomy" id="2708301"/>
    <lineage>
        <taxon>Bacteria</taxon>
        <taxon>Pseudomonadati</taxon>
        <taxon>Pseudomonadota</taxon>
        <taxon>Gammaproteobacteria</taxon>
        <taxon>Cellvibrionales</taxon>
        <taxon>Halieaceae</taxon>
        <taxon>Kineobactrum</taxon>
    </lineage>
</organism>
<accession>A0A6C0U957</accession>
<proteinExistence type="predicted"/>
<name>A0A6C0U957_9GAMM</name>
<dbReference type="RefSeq" id="WP_163496562.1">
    <property type="nucleotide sequence ID" value="NZ_CP048711.1"/>
</dbReference>
<evidence type="ECO:0000313" key="2">
    <source>
        <dbReference type="Proteomes" id="UP000477680"/>
    </source>
</evidence>
<dbReference type="Proteomes" id="UP000477680">
    <property type="component" value="Chromosome"/>
</dbReference>
<gene>
    <name evidence="1" type="ORF">G3T16_18755</name>
</gene>
<dbReference type="EMBL" id="CP048711">
    <property type="protein sequence ID" value="QIB67135.1"/>
    <property type="molecule type" value="Genomic_DNA"/>
</dbReference>
<reference evidence="1 2" key="1">
    <citation type="submission" date="2020-02" db="EMBL/GenBank/DDBJ databases">
        <title>Genome sequencing for Kineobactrum sp. M2.</title>
        <authorList>
            <person name="Park S.-J."/>
        </authorList>
    </citation>
    <scope>NUCLEOTIDE SEQUENCE [LARGE SCALE GENOMIC DNA]</scope>
    <source>
        <strain evidence="1 2">M2</strain>
    </source>
</reference>
<keyword evidence="2" id="KW-1185">Reference proteome</keyword>
<dbReference type="AlphaFoldDB" id="A0A6C0U957"/>
<dbReference type="KEGG" id="kim:G3T16_18755"/>
<protein>
    <submittedName>
        <fullName evidence="1">Uncharacterized protein</fullName>
    </submittedName>
</protein>
<sequence length="70" mass="8306">MQCHRLRYINEETNTQIDEYYANQKHALREHSHLQKEGFTMIGVTPVEIPTGKHELIEWLNRQNNVETTA</sequence>
<evidence type="ECO:0000313" key="1">
    <source>
        <dbReference type="EMBL" id="QIB67135.1"/>
    </source>
</evidence>